<dbReference type="InterPro" id="IPR010710">
    <property type="entry name" value="DUF1289"/>
</dbReference>
<gene>
    <name evidence="1" type="ORF">JYB87_07655</name>
</gene>
<accession>A0ABX7QUB6</accession>
<dbReference type="PANTHER" id="PTHR35175">
    <property type="entry name" value="DUF1289 DOMAIN-CONTAINING PROTEIN"/>
    <property type="match status" value="1"/>
</dbReference>
<proteinExistence type="predicted"/>
<dbReference type="Pfam" id="PF06945">
    <property type="entry name" value="DUF1289"/>
    <property type="match status" value="1"/>
</dbReference>
<keyword evidence="2" id="KW-1185">Reference proteome</keyword>
<evidence type="ECO:0000313" key="2">
    <source>
        <dbReference type="Proteomes" id="UP000662770"/>
    </source>
</evidence>
<dbReference type="Proteomes" id="UP000662770">
    <property type="component" value="Chromosome"/>
</dbReference>
<dbReference type="EMBL" id="CP071503">
    <property type="protein sequence ID" value="QSX35082.1"/>
    <property type="molecule type" value="Genomic_DNA"/>
</dbReference>
<evidence type="ECO:0000313" key="1">
    <source>
        <dbReference type="EMBL" id="QSX35082.1"/>
    </source>
</evidence>
<name>A0ABX7QUB6_9GAMM</name>
<protein>
    <submittedName>
        <fullName evidence="1">DUF1289 domain-containing protein</fullName>
    </submittedName>
</protein>
<sequence length="97" mass="11092">MPLRLRLAAYRLRRPTSPAKAIAKSRLSHVKSLDYSDQDCRSPCVRNCCLDDNDICLGCGRSLTEIRDWHDASNAEKLTILRNSRLRLSQRKFSTGE</sequence>
<organism evidence="1 2">
    <name type="scientific">Shewanella avicenniae</name>
    <dbReference type="NCBI Taxonomy" id="2814294"/>
    <lineage>
        <taxon>Bacteria</taxon>
        <taxon>Pseudomonadati</taxon>
        <taxon>Pseudomonadota</taxon>
        <taxon>Gammaproteobacteria</taxon>
        <taxon>Alteromonadales</taxon>
        <taxon>Shewanellaceae</taxon>
        <taxon>Shewanella</taxon>
    </lineage>
</organism>
<reference evidence="1 2" key="1">
    <citation type="submission" date="2021-03" db="EMBL/GenBank/DDBJ databases">
        <title>Novel species identification of genus Shewanella.</title>
        <authorList>
            <person name="Liu G."/>
            <person name="Zhang Q."/>
        </authorList>
    </citation>
    <scope>NUCLEOTIDE SEQUENCE [LARGE SCALE GENOMIC DNA]</scope>
    <source>
        <strain evidence="1 2">FJAT-51800</strain>
    </source>
</reference>
<dbReference type="PANTHER" id="PTHR35175:SF2">
    <property type="entry name" value="DUF1289 DOMAIN-CONTAINING PROTEIN"/>
    <property type="match status" value="1"/>
</dbReference>